<organism evidence="2 3">
    <name type="scientific">Paraconiothyrium brasiliense</name>
    <dbReference type="NCBI Taxonomy" id="300254"/>
    <lineage>
        <taxon>Eukaryota</taxon>
        <taxon>Fungi</taxon>
        <taxon>Dikarya</taxon>
        <taxon>Ascomycota</taxon>
        <taxon>Pezizomycotina</taxon>
        <taxon>Dothideomycetes</taxon>
        <taxon>Pleosporomycetidae</taxon>
        <taxon>Pleosporales</taxon>
        <taxon>Massarineae</taxon>
        <taxon>Didymosphaeriaceae</taxon>
        <taxon>Paraconiothyrium</taxon>
    </lineage>
</organism>
<evidence type="ECO:0000313" key="3">
    <source>
        <dbReference type="Proteomes" id="UP001521785"/>
    </source>
</evidence>
<comment type="caution">
    <text evidence="2">The sequence shown here is derived from an EMBL/GenBank/DDBJ whole genome shotgun (WGS) entry which is preliminary data.</text>
</comment>
<accession>A0ABR3S1S7</accession>
<proteinExistence type="predicted"/>
<name>A0ABR3S1S7_9PLEO</name>
<keyword evidence="3" id="KW-1185">Reference proteome</keyword>
<dbReference type="EMBL" id="JAKJXO020000002">
    <property type="protein sequence ID" value="KAL1610639.1"/>
    <property type="molecule type" value="Genomic_DNA"/>
</dbReference>
<dbReference type="Pfam" id="PF24969">
    <property type="entry name" value="LRR_15"/>
    <property type="match status" value="1"/>
</dbReference>
<dbReference type="InterPro" id="IPR056867">
    <property type="entry name" value="LRR_15"/>
</dbReference>
<sequence>MDSFDVLEEFEDAVLVRQQAVKTVHGLLALPSDSLNREEVQTEDAFARGICDEQSQDLYTRTTPADPLCHSDSIETKRQHNSRQPITKLPAELQFMILKQGELSRTDCYNICLSVRHFTATAQQHLHEKVNLGSRNIYAFTRTMLCNQDLRSRVRVADIQEQRYDVLSPRARAQFQFCVEESQRLGLHLPYRISSSASFQDMLQDCYKNHWGRIIIAMLLSILPSLERASIPSSAMRKFAGFAGSQNTRWSSVFFQEMIPFDKLKKVLVSGRRRNIGMLAPLFKLPALNTLLATEFEEPRPRCSWNWDEKGFGADRASPITTLDLYGGELHNDAISFLIERSRALFGLALDLCRMAPDGEVQGRLDDRYNLAPIKRALLIHKNTLECLSIDETYIHSESHHWSPIGSLTEFTRLQRLCVASEVIYHPGHGMSGPEPRLCDLLPSTLQELDISCAVDNEFFEDDVYPRFAATRKALTYHGLLPDKEQSKRFFPNLTCLRLEHDNGRYEDLEDDDVDDLVETFAQHEIHFYPYHVVQGYGDYNNWWGSRLRYSGQMLERRPLMRITAE</sequence>
<reference evidence="2 3" key="1">
    <citation type="submission" date="2024-02" db="EMBL/GenBank/DDBJ databases">
        <title>De novo assembly and annotation of 12 fungi associated with fruit tree decline syndrome in Ontario, Canada.</title>
        <authorList>
            <person name="Sulman M."/>
            <person name="Ellouze W."/>
            <person name="Ilyukhin E."/>
        </authorList>
    </citation>
    <scope>NUCLEOTIDE SEQUENCE [LARGE SCALE GENOMIC DNA]</scope>
    <source>
        <strain evidence="2 3">M42-189</strain>
    </source>
</reference>
<feature type="domain" description="Leucine-rich repeat" evidence="1">
    <location>
        <begin position="279"/>
        <end position="458"/>
    </location>
</feature>
<dbReference type="Proteomes" id="UP001521785">
    <property type="component" value="Unassembled WGS sequence"/>
</dbReference>
<protein>
    <recommendedName>
        <fullName evidence="1">Leucine-rich repeat domain-containing protein</fullName>
    </recommendedName>
</protein>
<gene>
    <name evidence="2" type="ORF">SLS60_002309</name>
</gene>
<evidence type="ECO:0000313" key="2">
    <source>
        <dbReference type="EMBL" id="KAL1610639.1"/>
    </source>
</evidence>
<evidence type="ECO:0000259" key="1">
    <source>
        <dbReference type="Pfam" id="PF24969"/>
    </source>
</evidence>